<dbReference type="EMBL" id="CP033459">
    <property type="protein sequence ID" value="QFQ12275.1"/>
    <property type="molecule type" value="Genomic_DNA"/>
</dbReference>
<dbReference type="Proteomes" id="UP000249375">
    <property type="component" value="Chromosome"/>
</dbReference>
<name>A0A5P8E5J3_9BACT</name>
<dbReference type="InterPro" id="IPR050721">
    <property type="entry name" value="Trk_Ktr_HKT_K-transport"/>
</dbReference>
<evidence type="ECO:0000256" key="4">
    <source>
        <dbReference type="ARBA" id="ARBA00022958"/>
    </source>
</evidence>
<feature type="domain" description="RCK C-terminal" evidence="8">
    <location>
        <begin position="369"/>
        <end position="449"/>
    </location>
</feature>
<dbReference type="InterPro" id="IPR036721">
    <property type="entry name" value="RCK_C_sf"/>
</dbReference>
<reference evidence="9 10" key="1">
    <citation type="submission" date="2018-11" db="EMBL/GenBank/DDBJ databases">
        <authorList>
            <person name="Na S.W."/>
            <person name="Baik M."/>
        </authorList>
    </citation>
    <scope>NUCLEOTIDE SEQUENCE [LARGE SCALE GENOMIC DNA]</scope>
    <source>
        <strain evidence="9 10">E39</strain>
    </source>
</reference>
<dbReference type="InterPro" id="IPR036291">
    <property type="entry name" value="NAD(P)-bd_dom_sf"/>
</dbReference>
<dbReference type="Gene3D" id="3.30.70.1450">
    <property type="entry name" value="Regulator of K+ conductance, C-terminal domain"/>
    <property type="match status" value="2"/>
</dbReference>
<dbReference type="Gene3D" id="3.40.50.720">
    <property type="entry name" value="NAD(P)-binding Rossmann-like Domain"/>
    <property type="match status" value="2"/>
</dbReference>
<evidence type="ECO:0000256" key="2">
    <source>
        <dbReference type="ARBA" id="ARBA00022448"/>
    </source>
</evidence>
<keyword evidence="2" id="KW-0813">Transport</keyword>
<evidence type="ECO:0000259" key="8">
    <source>
        <dbReference type="PROSITE" id="PS51202"/>
    </source>
</evidence>
<dbReference type="AlphaFoldDB" id="A0A5P8E5J3"/>
<dbReference type="SUPFAM" id="SSF51735">
    <property type="entry name" value="NAD(P)-binding Rossmann-fold domains"/>
    <property type="match status" value="2"/>
</dbReference>
<sequence length="449" mass="49472">MKIVIAGAGAVGKHLARLLVKEQHDITIIDESQEKLESISSNLDLRQLQGNPMSIGVLKTANVQNSDLFIAVTPDEAHNLTCCMLAAKMGAEKTVARVDNPEFTLEAETTFFKKMGVGSIIYPELLAGKEIVSNLKRSWIRQWTEFQNGKLIMLGIKVRANASIVTEDKPIKEICGSDAPFHIVAIKRGNDTIIPHGDDFVCHDDIAFFMTTPEHTAHIRQITGKEDYPEVKTLMILGGSDTTKQTVSLLPKSISTRIFEKSQKRCEEFNRVIDTDHIMMIHGDGTDTDLLEEENIDKCDAFAALTDNSEKNILACVMAKQKGVRKTVAIVENTDYISMAENLGIGTILNKKTIAASHIYRMLLKADTTSVKSLTVANADVAEFPVMENAKVTRHPIKDLNLPASINIGGIVRNGRGILPNGNTQILPGDTVVAFCLESNIKKLEQYFK</sequence>
<gene>
    <name evidence="9" type="primary">trkA</name>
    <name evidence="9" type="ORF">C7Y71_004170</name>
</gene>
<proteinExistence type="predicted"/>
<dbReference type="GO" id="GO:0005886">
    <property type="term" value="C:plasma membrane"/>
    <property type="evidence" value="ECO:0007669"/>
    <property type="project" value="InterPro"/>
</dbReference>
<evidence type="ECO:0000256" key="1">
    <source>
        <dbReference type="ARBA" id="ARBA00017378"/>
    </source>
</evidence>
<dbReference type="RefSeq" id="WP_111898455.1">
    <property type="nucleotide sequence ID" value="NZ_CP033459.1"/>
</dbReference>
<evidence type="ECO:0000313" key="10">
    <source>
        <dbReference type="Proteomes" id="UP000249375"/>
    </source>
</evidence>
<dbReference type="InterPro" id="IPR006036">
    <property type="entry name" value="K_uptake_TrkA"/>
</dbReference>
<evidence type="ECO:0000259" key="7">
    <source>
        <dbReference type="PROSITE" id="PS51201"/>
    </source>
</evidence>
<dbReference type="OrthoDB" id="9775180at2"/>
<evidence type="ECO:0000313" key="9">
    <source>
        <dbReference type="EMBL" id="QFQ12275.1"/>
    </source>
</evidence>
<dbReference type="SUPFAM" id="SSF116726">
    <property type="entry name" value="TrkA C-terminal domain-like"/>
    <property type="match status" value="2"/>
</dbReference>
<keyword evidence="10" id="KW-1185">Reference proteome</keyword>
<keyword evidence="5" id="KW-0520">NAD</keyword>
<dbReference type="KEGG" id="alq:C7Y71_004170"/>
<dbReference type="NCBIfam" id="NF007039">
    <property type="entry name" value="PRK09496.3-2"/>
    <property type="match status" value="1"/>
</dbReference>
<evidence type="ECO:0000256" key="6">
    <source>
        <dbReference type="ARBA" id="ARBA00023065"/>
    </source>
</evidence>
<dbReference type="Pfam" id="PF02254">
    <property type="entry name" value="TrkA_N"/>
    <property type="match status" value="2"/>
</dbReference>
<evidence type="ECO:0000256" key="3">
    <source>
        <dbReference type="ARBA" id="ARBA00022538"/>
    </source>
</evidence>
<dbReference type="InterPro" id="IPR006037">
    <property type="entry name" value="RCK_C"/>
</dbReference>
<protein>
    <recommendedName>
        <fullName evidence="1">Trk system potassium uptake protein TrkA</fullName>
    </recommendedName>
</protein>
<organism evidence="9 10">
    <name type="scientific">Pseudoprevotella muciniphila</name>
    <dbReference type="NCBI Taxonomy" id="2133944"/>
    <lineage>
        <taxon>Bacteria</taxon>
        <taxon>Pseudomonadati</taxon>
        <taxon>Bacteroidota</taxon>
        <taxon>Bacteroidia</taxon>
        <taxon>Bacteroidales</taxon>
        <taxon>Prevotellaceae</taxon>
        <taxon>Pseudoprevotella</taxon>
    </lineage>
</organism>
<dbReference type="PROSITE" id="PS51201">
    <property type="entry name" value="RCK_N"/>
    <property type="match status" value="1"/>
</dbReference>
<keyword evidence="4" id="KW-0630">Potassium</keyword>
<dbReference type="GO" id="GO:0015079">
    <property type="term" value="F:potassium ion transmembrane transporter activity"/>
    <property type="evidence" value="ECO:0007669"/>
    <property type="project" value="InterPro"/>
</dbReference>
<feature type="domain" description="RCK C-terminal" evidence="8">
    <location>
        <begin position="141"/>
        <end position="225"/>
    </location>
</feature>
<dbReference type="PANTHER" id="PTHR43833:SF5">
    <property type="entry name" value="TRK SYSTEM POTASSIUM UPTAKE PROTEIN TRKA"/>
    <property type="match status" value="1"/>
</dbReference>
<dbReference type="PRINTS" id="PR00335">
    <property type="entry name" value="KUPTAKETRKA"/>
</dbReference>
<keyword evidence="6" id="KW-0406">Ion transport</keyword>
<accession>A0A5P8E5J3</accession>
<feature type="domain" description="RCK N-terminal" evidence="7">
    <location>
        <begin position="1"/>
        <end position="121"/>
    </location>
</feature>
<dbReference type="InterPro" id="IPR003148">
    <property type="entry name" value="RCK_N"/>
</dbReference>
<keyword evidence="3" id="KW-0633">Potassium transport</keyword>
<dbReference type="Pfam" id="PF02080">
    <property type="entry name" value="TrkA_C"/>
    <property type="match status" value="1"/>
</dbReference>
<evidence type="ECO:0000256" key="5">
    <source>
        <dbReference type="ARBA" id="ARBA00023027"/>
    </source>
</evidence>
<dbReference type="PANTHER" id="PTHR43833">
    <property type="entry name" value="POTASSIUM CHANNEL PROTEIN 2-RELATED-RELATED"/>
    <property type="match status" value="1"/>
</dbReference>
<dbReference type="PROSITE" id="PS51202">
    <property type="entry name" value="RCK_C"/>
    <property type="match status" value="2"/>
</dbReference>
<dbReference type="NCBIfam" id="NF007038">
    <property type="entry name" value="PRK09496.2-6"/>
    <property type="match status" value="1"/>
</dbReference>